<name>A0A2N7VPJ2_9BURK</name>
<dbReference type="GO" id="GO:0006355">
    <property type="term" value="P:regulation of DNA-templated transcription"/>
    <property type="evidence" value="ECO:0007669"/>
    <property type="project" value="InterPro"/>
</dbReference>
<dbReference type="InterPro" id="IPR016032">
    <property type="entry name" value="Sig_transdc_resp-reg_C-effctor"/>
</dbReference>
<dbReference type="PROSITE" id="PS50043">
    <property type="entry name" value="HTH_LUXR_2"/>
    <property type="match status" value="1"/>
</dbReference>
<evidence type="ECO:0000259" key="4">
    <source>
        <dbReference type="PROSITE" id="PS50043"/>
    </source>
</evidence>
<dbReference type="Pfam" id="PF03472">
    <property type="entry name" value="Autoind_bind"/>
    <property type="match status" value="1"/>
</dbReference>
<protein>
    <recommendedName>
        <fullName evidence="4">HTH luxR-type domain-containing protein</fullName>
    </recommendedName>
</protein>
<dbReference type="InterPro" id="IPR000792">
    <property type="entry name" value="Tscrpt_reg_LuxR_C"/>
</dbReference>
<dbReference type="Pfam" id="PF00196">
    <property type="entry name" value="GerE"/>
    <property type="match status" value="1"/>
</dbReference>
<dbReference type="Proteomes" id="UP000235616">
    <property type="component" value="Unassembled WGS sequence"/>
</dbReference>
<dbReference type="SMART" id="SM00421">
    <property type="entry name" value="HTH_LUXR"/>
    <property type="match status" value="1"/>
</dbReference>
<dbReference type="InterPro" id="IPR005143">
    <property type="entry name" value="TF_LuxR_autoind-bd_dom"/>
</dbReference>
<dbReference type="PANTHER" id="PTHR44688:SF16">
    <property type="entry name" value="DNA-BINDING TRANSCRIPTIONAL ACTIVATOR DEVR_DOSR"/>
    <property type="match status" value="1"/>
</dbReference>
<evidence type="ECO:0000256" key="1">
    <source>
        <dbReference type="ARBA" id="ARBA00023015"/>
    </source>
</evidence>
<comment type="caution">
    <text evidence="5">The sequence shown here is derived from an EMBL/GenBank/DDBJ whole genome shotgun (WGS) entry which is preliminary data.</text>
</comment>
<dbReference type="InterPro" id="IPR036388">
    <property type="entry name" value="WH-like_DNA-bd_sf"/>
</dbReference>
<dbReference type="InterPro" id="IPR036693">
    <property type="entry name" value="TF_LuxR_autoind-bd_dom_sf"/>
</dbReference>
<evidence type="ECO:0000256" key="3">
    <source>
        <dbReference type="ARBA" id="ARBA00023163"/>
    </source>
</evidence>
<dbReference type="SUPFAM" id="SSF46894">
    <property type="entry name" value="C-terminal effector domain of the bipartite response regulators"/>
    <property type="match status" value="1"/>
</dbReference>
<dbReference type="SUPFAM" id="SSF75516">
    <property type="entry name" value="Pheromone-binding domain of LuxR-like quorum-sensing transcription factors"/>
    <property type="match status" value="1"/>
</dbReference>
<gene>
    <name evidence="5" type="ORF">C0Z18_14690</name>
</gene>
<dbReference type="PANTHER" id="PTHR44688">
    <property type="entry name" value="DNA-BINDING TRANSCRIPTIONAL ACTIVATOR DEVR_DOSR"/>
    <property type="match status" value="1"/>
</dbReference>
<sequence length="256" mass="28172">MMPALHDSIRRPHAAYAPFDSIDEAMARLRDAAALTDWFDALASAGRSVGFDYTTFVLLPGGGLHCDDAFVRSNCAPGMVRLYRNGKTARTCPLLGYACAHTSAVLWSEEWYVAPGERDLYRQVRDAGLRWGVLLPVHGPRCKSGMLSFSSGADTEIARREAMAQLALLGWVRDAAIETALPHVERYFASILPKFTPRESEIMKWWVFGKTASEISLILDCSQSAINFHLANIRTKLGVNTSRAAGVKAIELGLLK</sequence>
<dbReference type="AlphaFoldDB" id="A0A2N7VPJ2"/>
<organism evidence="5 6">
    <name type="scientific">Trinickia dabaoshanensis</name>
    <dbReference type="NCBI Taxonomy" id="564714"/>
    <lineage>
        <taxon>Bacteria</taxon>
        <taxon>Pseudomonadati</taxon>
        <taxon>Pseudomonadota</taxon>
        <taxon>Betaproteobacteria</taxon>
        <taxon>Burkholderiales</taxon>
        <taxon>Burkholderiaceae</taxon>
        <taxon>Trinickia</taxon>
    </lineage>
</organism>
<dbReference type="GO" id="GO:0003677">
    <property type="term" value="F:DNA binding"/>
    <property type="evidence" value="ECO:0007669"/>
    <property type="project" value="UniProtKB-KW"/>
</dbReference>
<evidence type="ECO:0000313" key="6">
    <source>
        <dbReference type="Proteomes" id="UP000235616"/>
    </source>
</evidence>
<dbReference type="Gene3D" id="1.10.10.10">
    <property type="entry name" value="Winged helix-like DNA-binding domain superfamily/Winged helix DNA-binding domain"/>
    <property type="match status" value="1"/>
</dbReference>
<keyword evidence="3" id="KW-0804">Transcription</keyword>
<evidence type="ECO:0000256" key="2">
    <source>
        <dbReference type="ARBA" id="ARBA00023125"/>
    </source>
</evidence>
<keyword evidence="6" id="KW-1185">Reference proteome</keyword>
<keyword evidence="2" id="KW-0238">DNA-binding</keyword>
<evidence type="ECO:0000313" key="5">
    <source>
        <dbReference type="EMBL" id="PMS19071.1"/>
    </source>
</evidence>
<dbReference type="Gene3D" id="3.30.450.80">
    <property type="entry name" value="Transcription factor LuxR-like, autoinducer-binding domain"/>
    <property type="match status" value="1"/>
</dbReference>
<feature type="domain" description="HTH luxR-type" evidence="4">
    <location>
        <begin position="188"/>
        <end position="253"/>
    </location>
</feature>
<proteinExistence type="predicted"/>
<keyword evidence="1" id="KW-0805">Transcription regulation</keyword>
<accession>A0A2N7VPJ2</accession>
<dbReference type="PRINTS" id="PR00038">
    <property type="entry name" value="HTHLUXR"/>
</dbReference>
<dbReference type="EMBL" id="PNYA01000012">
    <property type="protein sequence ID" value="PMS19071.1"/>
    <property type="molecule type" value="Genomic_DNA"/>
</dbReference>
<dbReference type="CDD" id="cd06170">
    <property type="entry name" value="LuxR_C_like"/>
    <property type="match status" value="1"/>
</dbReference>
<reference evidence="5 6" key="1">
    <citation type="submission" date="2018-01" db="EMBL/GenBank/DDBJ databases">
        <title>Whole genome analyses suggest that Burkholderia sensu lato contains two further novel genera in the rhizoxinica-symbiotica group Mycetohabitans gen. nov., and Trinickia gen. nov.: implications for the evolution of diazotrophy and nodulation in the Burkholderiaceae.</title>
        <authorList>
            <person name="Estrada-de los Santos P."/>
            <person name="Palmer M."/>
            <person name="Chavez-Ramirez B."/>
            <person name="Beukes C."/>
            <person name="Steenkamp E.T."/>
            <person name="Hirsch A.M."/>
            <person name="Manyaka P."/>
            <person name="Maluk M."/>
            <person name="Lafos M."/>
            <person name="Crook M."/>
            <person name="Gross E."/>
            <person name="Simon M.F."/>
            <person name="Bueno dos Reis Junior F."/>
            <person name="Poole P.S."/>
            <person name="Venter S.N."/>
            <person name="James E.K."/>
        </authorList>
    </citation>
    <scope>NUCLEOTIDE SEQUENCE [LARGE SCALE GENOMIC DNA]</scope>
    <source>
        <strain evidence="5 6">GIMN1.004</strain>
    </source>
</reference>